<protein>
    <submittedName>
        <fullName evidence="2">Uncharacterized protein</fullName>
    </submittedName>
</protein>
<gene>
    <name evidence="2" type="ORF">g.9798</name>
</gene>
<reference evidence="2" key="1">
    <citation type="submission" date="2015-11" db="EMBL/GenBank/DDBJ databases">
        <title>De novo transcriptome assembly of four potential Pierce s Disease insect vectors from Arizona vineyards.</title>
        <authorList>
            <person name="Tassone E.E."/>
        </authorList>
    </citation>
    <scope>NUCLEOTIDE SEQUENCE</scope>
</reference>
<accession>A0A1B6F5E0</accession>
<feature type="region of interest" description="Disordered" evidence="1">
    <location>
        <begin position="1"/>
        <end position="23"/>
    </location>
</feature>
<proteinExistence type="predicted"/>
<feature type="compositionally biased region" description="Low complexity" evidence="1">
    <location>
        <begin position="201"/>
        <end position="211"/>
    </location>
</feature>
<name>A0A1B6F5E0_9HEMI</name>
<organism evidence="2">
    <name type="scientific">Cuerna arida</name>
    <dbReference type="NCBI Taxonomy" id="1464854"/>
    <lineage>
        <taxon>Eukaryota</taxon>
        <taxon>Metazoa</taxon>
        <taxon>Ecdysozoa</taxon>
        <taxon>Arthropoda</taxon>
        <taxon>Hexapoda</taxon>
        <taxon>Insecta</taxon>
        <taxon>Pterygota</taxon>
        <taxon>Neoptera</taxon>
        <taxon>Paraneoptera</taxon>
        <taxon>Hemiptera</taxon>
        <taxon>Auchenorrhyncha</taxon>
        <taxon>Membracoidea</taxon>
        <taxon>Cicadellidae</taxon>
        <taxon>Cicadellinae</taxon>
        <taxon>Proconiini</taxon>
        <taxon>Cuerna</taxon>
    </lineage>
</organism>
<dbReference type="SUPFAM" id="SSF52047">
    <property type="entry name" value="RNI-like"/>
    <property type="match status" value="1"/>
</dbReference>
<evidence type="ECO:0000256" key="1">
    <source>
        <dbReference type="SAM" id="MobiDB-lite"/>
    </source>
</evidence>
<sequence>MLGRTQNRSQSLDCDDNPAQKTGPMQYQDYINCLANRKVLRVTETDMLSSEFEYFKKHCKNVEVLIFEKCKNLSEKDICSLVSNNRKIKRLVFKKCGPFQEHAFEGFRQLYDSLEDIDVSGYPLTSSETTSLIRVGFQRLKNFVYDQYEDISMKIMKSCMKNVNFYCISDNRNRAESSSHHQGLTYDDVCKESRKSKLKSGSKSSSSSSKGSKSKMSRNEPSCSCSYERDANSLKDDMMRTTISDHPMSPKESAKSSAELWDYRMRQKNSAAKASSAAKKHDVCDDFCCSSTQKMHRKQYRHESSDSDIDVQG</sequence>
<dbReference type="InterPro" id="IPR032675">
    <property type="entry name" value="LRR_dom_sf"/>
</dbReference>
<dbReference type="EMBL" id="GECZ01024283">
    <property type="protein sequence ID" value="JAS45486.1"/>
    <property type="molecule type" value="Transcribed_RNA"/>
</dbReference>
<feature type="region of interest" description="Disordered" evidence="1">
    <location>
        <begin position="293"/>
        <end position="313"/>
    </location>
</feature>
<dbReference type="AlphaFoldDB" id="A0A1B6F5E0"/>
<dbReference type="Gene3D" id="3.80.10.10">
    <property type="entry name" value="Ribonuclease Inhibitor"/>
    <property type="match status" value="1"/>
</dbReference>
<feature type="compositionally biased region" description="Polar residues" evidence="1">
    <location>
        <begin position="1"/>
        <end position="12"/>
    </location>
</feature>
<feature type="region of interest" description="Disordered" evidence="1">
    <location>
        <begin position="195"/>
        <end position="227"/>
    </location>
</feature>
<evidence type="ECO:0000313" key="2">
    <source>
        <dbReference type="EMBL" id="JAS45486.1"/>
    </source>
</evidence>